<dbReference type="InterPro" id="IPR036551">
    <property type="entry name" value="Flavin_trans-like"/>
</dbReference>
<keyword evidence="1" id="KW-0173">Coenzyme A biosynthesis</keyword>
<protein>
    <submittedName>
        <fullName evidence="4">Phosphopantothenoylcysteine decarboxylase</fullName>
    </submittedName>
</protein>
<dbReference type="PANTHER" id="PTHR14359">
    <property type="entry name" value="HOMO-OLIGOMERIC FLAVIN CONTAINING CYS DECARBOXYLASE FAMILY"/>
    <property type="match status" value="1"/>
</dbReference>
<dbReference type="GO" id="GO:0015937">
    <property type="term" value="P:coenzyme A biosynthetic process"/>
    <property type="evidence" value="ECO:0007669"/>
    <property type="project" value="UniProtKB-KW"/>
</dbReference>
<dbReference type="EMBL" id="LXWW01000009">
    <property type="protein sequence ID" value="OAO18055.1"/>
    <property type="molecule type" value="Genomic_DNA"/>
</dbReference>
<name>A0A196SLW7_BLAHN</name>
<dbReference type="SUPFAM" id="SSF52507">
    <property type="entry name" value="Homo-oligomeric flavin-containing Cys decarboxylases, HFCD"/>
    <property type="match status" value="1"/>
</dbReference>
<dbReference type="Pfam" id="PF02441">
    <property type="entry name" value="Flavoprotein"/>
    <property type="match status" value="1"/>
</dbReference>
<dbReference type="STRING" id="478820.A0A196SLW7"/>
<dbReference type="Gene3D" id="3.40.50.1950">
    <property type="entry name" value="Flavin prenyltransferase-like"/>
    <property type="match status" value="1"/>
</dbReference>
<dbReference type="InterPro" id="IPR003382">
    <property type="entry name" value="Flavoprotein"/>
</dbReference>
<dbReference type="PANTHER" id="PTHR14359:SF6">
    <property type="entry name" value="PHOSPHOPANTOTHENOYLCYSTEINE DECARBOXYLASE"/>
    <property type="match status" value="1"/>
</dbReference>
<reference evidence="4 5" key="1">
    <citation type="submission" date="2016-05" db="EMBL/GenBank/DDBJ databases">
        <title>Nuclear genome of Blastocystis sp. subtype 1 NandII.</title>
        <authorList>
            <person name="Gentekaki E."/>
            <person name="Curtis B."/>
            <person name="Stairs C."/>
            <person name="Eme L."/>
            <person name="Herman E."/>
            <person name="Klimes V."/>
            <person name="Arias M.C."/>
            <person name="Elias M."/>
            <person name="Hilliou F."/>
            <person name="Klute M."/>
            <person name="Malik S.-B."/>
            <person name="Pightling A."/>
            <person name="Rachubinski R."/>
            <person name="Salas D."/>
            <person name="Schlacht A."/>
            <person name="Suga H."/>
            <person name="Archibald J."/>
            <person name="Ball S.G."/>
            <person name="Clark G."/>
            <person name="Dacks J."/>
            <person name="Van Der Giezen M."/>
            <person name="Tsaousis A."/>
            <person name="Roger A."/>
        </authorList>
    </citation>
    <scope>NUCLEOTIDE SEQUENCE [LARGE SCALE GENOMIC DNA]</scope>
    <source>
        <strain evidence="5">ATCC 50177 / NandII</strain>
    </source>
</reference>
<evidence type="ECO:0000256" key="2">
    <source>
        <dbReference type="ARBA" id="ARBA00038350"/>
    </source>
</evidence>
<dbReference type="AlphaFoldDB" id="A0A196SLW7"/>
<gene>
    <name evidence="4" type="ORF">AV274_0203</name>
</gene>
<dbReference type="OrthoDB" id="1532798at2759"/>
<evidence type="ECO:0000256" key="1">
    <source>
        <dbReference type="ARBA" id="ARBA00022993"/>
    </source>
</evidence>
<comment type="similarity">
    <text evidence="2">Belongs to the HFCD (homooligomeric flavin containing Cys decarboxylase) superfamily.</text>
</comment>
<dbReference type="Proteomes" id="UP000078348">
    <property type="component" value="Unassembled WGS sequence"/>
</dbReference>
<sequence>MDSVDSPSKRPQILLGITGSVATVKVPELCVKLHAFADVSIIATKPALHFLSIAKQYNPEYYAQFEQLHIPILQDNDEWDHYQSVKKDPVLHVELRKKANLFAIVPLTANTLAKMVAGICDNLLTSSYRAWGSSKPIIVAPCMNTEMYNHPLTSSQLATLRSWGVEVIEPVEKVLACGDVGKGALPPVDEVVERIRVLL</sequence>
<dbReference type="GO" id="GO:0071513">
    <property type="term" value="C:phosphopantothenoylcysteine decarboxylase complex"/>
    <property type="evidence" value="ECO:0007669"/>
    <property type="project" value="TreeGrafter"/>
</dbReference>
<keyword evidence="5" id="KW-1185">Reference proteome</keyword>
<comment type="caution">
    <text evidence="4">The sequence shown here is derived from an EMBL/GenBank/DDBJ whole genome shotgun (WGS) entry which is preliminary data.</text>
</comment>
<organism evidence="4 5">
    <name type="scientific">Blastocystis sp. subtype 1 (strain ATCC 50177 / NandII)</name>
    <dbReference type="NCBI Taxonomy" id="478820"/>
    <lineage>
        <taxon>Eukaryota</taxon>
        <taxon>Sar</taxon>
        <taxon>Stramenopiles</taxon>
        <taxon>Bigyra</taxon>
        <taxon>Opalozoa</taxon>
        <taxon>Opalinata</taxon>
        <taxon>Blastocystidae</taxon>
        <taxon>Blastocystis</taxon>
    </lineage>
</organism>
<evidence type="ECO:0000313" key="5">
    <source>
        <dbReference type="Proteomes" id="UP000078348"/>
    </source>
</evidence>
<feature type="domain" description="Flavoprotein" evidence="3">
    <location>
        <begin position="12"/>
        <end position="196"/>
    </location>
</feature>
<dbReference type="GO" id="GO:0010181">
    <property type="term" value="F:FMN binding"/>
    <property type="evidence" value="ECO:0007669"/>
    <property type="project" value="TreeGrafter"/>
</dbReference>
<proteinExistence type="inferred from homology"/>
<evidence type="ECO:0000313" key="4">
    <source>
        <dbReference type="EMBL" id="OAO18055.1"/>
    </source>
</evidence>
<dbReference type="GO" id="GO:0004633">
    <property type="term" value="F:phosphopantothenoylcysteine decarboxylase activity"/>
    <property type="evidence" value="ECO:0007669"/>
    <property type="project" value="TreeGrafter"/>
</dbReference>
<evidence type="ECO:0000259" key="3">
    <source>
        <dbReference type="Pfam" id="PF02441"/>
    </source>
</evidence>
<accession>A0A196SLW7</accession>